<protein>
    <recommendedName>
        <fullName evidence="3">N-acetyltransferase domain-containing protein</fullName>
    </recommendedName>
</protein>
<evidence type="ECO:0000313" key="2">
    <source>
        <dbReference type="Proteomes" id="UP000435648"/>
    </source>
</evidence>
<gene>
    <name evidence="1" type="ORF">GH266_05010</name>
</gene>
<dbReference type="KEGG" id="siw:GH266_05010"/>
<dbReference type="Proteomes" id="UP000435648">
    <property type="component" value="Chromosome"/>
</dbReference>
<accession>A0A857C503</accession>
<evidence type="ECO:0008006" key="3">
    <source>
        <dbReference type="Google" id="ProtNLM"/>
    </source>
</evidence>
<dbReference type="OrthoDB" id="8448229at2"/>
<dbReference type="RefSeq" id="WP_158192915.1">
    <property type="nucleotide sequence ID" value="NZ_CP046908.1"/>
</dbReference>
<organism evidence="1 2">
    <name type="scientific">Stappia indica</name>
    <dbReference type="NCBI Taxonomy" id="538381"/>
    <lineage>
        <taxon>Bacteria</taxon>
        <taxon>Pseudomonadati</taxon>
        <taxon>Pseudomonadota</taxon>
        <taxon>Alphaproteobacteria</taxon>
        <taxon>Hyphomicrobiales</taxon>
        <taxon>Stappiaceae</taxon>
        <taxon>Stappia</taxon>
    </lineage>
</organism>
<dbReference type="AlphaFoldDB" id="A0A857C503"/>
<evidence type="ECO:0000313" key="1">
    <source>
        <dbReference type="EMBL" id="QGZ33925.1"/>
    </source>
</evidence>
<proteinExistence type="predicted"/>
<dbReference type="EMBL" id="CP046908">
    <property type="protein sequence ID" value="QGZ33925.1"/>
    <property type="molecule type" value="Genomic_DNA"/>
</dbReference>
<reference evidence="1 2" key="1">
    <citation type="submission" date="2019-12" db="EMBL/GenBank/DDBJ databases">
        <title>The genome of Stappia indica PHM037.</title>
        <authorList>
            <person name="Kacar D."/>
            <person name="Galan B."/>
            <person name="Canedo L."/>
            <person name="Rodriguez P."/>
            <person name="de la Calle F."/>
            <person name="Garcia J.L."/>
        </authorList>
    </citation>
    <scope>NUCLEOTIDE SEQUENCE [LARGE SCALE GENOMIC DNA]</scope>
    <source>
        <strain evidence="1 2">PHM037</strain>
    </source>
</reference>
<sequence length="132" mass="14560">MTGLDIKAPADLLDLAALGGAMTRVQWGILRHMWASGPTWALSLDGRRLAICGLYPVEDAGYEAWFNFSADARPHMLAIARAVRLTLSAAAYGEIVACCRSRTGARFARAAGFSFHAPVAARPEWEWWRWKP</sequence>
<name>A0A857C503_9HYPH</name>